<dbReference type="AlphaFoldDB" id="U1X9K4"/>
<sequence>MDWEKLSIFLNLLVNKLPRPNNGDDLSEGILESVDLEGYRVVAQGTMSISLADENAEIDPIPVSTDVGIPVPELDTLTHILETFHDIWGDCDWTDEDRIRRQVADQTSLAGMKLIKTL</sequence>
<reference evidence="1 2" key="1">
    <citation type="submission" date="2013-08" db="EMBL/GenBank/DDBJ databases">
        <authorList>
            <person name="Weinstock G."/>
            <person name="Sodergren E."/>
            <person name="Wylie T."/>
            <person name="Fulton L."/>
            <person name="Fulton R."/>
            <person name="Fronick C."/>
            <person name="O'Laughlin M."/>
            <person name="Godfrey J."/>
            <person name="Miner T."/>
            <person name="Herter B."/>
            <person name="Appelbaum E."/>
            <person name="Cordes M."/>
            <person name="Lek S."/>
            <person name="Wollam A."/>
            <person name="Pepin K.H."/>
            <person name="Palsikar V.B."/>
            <person name="Mitreva M."/>
            <person name="Wilson R.K."/>
        </authorList>
    </citation>
    <scope>NUCLEOTIDE SEQUENCE [LARGE SCALE GENOMIC DNA]</scope>
    <source>
        <strain evidence="1 2">ATCC 12856</strain>
    </source>
</reference>
<comment type="caution">
    <text evidence="1">The sequence shown here is derived from an EMBL/GenBank/DDBJ whole genome shotgun (WGS) entry which is preliminary data.</text>
</comment>
<keyword evidence="2" id="KW-1185">Reference proteome</keyword>
<protein>
    <submittedName>
        <fullName evidence="1">Uncharacterized protein</fullName>
    </submittedName>
</protein>
<dbReference type="eggNOG" id="COG0610">
    <property type="taxonomic scope" value="Bacteria"/>
</dbReference>
<evidence type="ECO:0000313" key="1">
    <source>
        <dbReference type="EMBL" id="ERI11218.1"/>
    </source>
</evidence>
<dbReference type="STRING" id="649747.HMPREF0083_00629"/>
<dbReference type="HOGENOM" id="CLU_2068209_0_0_9"/>
<evidence type="ECO:0000313" key="2">
    <source>
        <dbReference type="Proteomes" id="UP000016511"/>
    </source>
</evidence>
<dbReference type="PATRIC" id="fig|649747.3.peg.560"/>
<gene>
    <name evidence="1" type="ORF">HMPREF0083_00629</name>
</gene>
<organism evidence="1 2">
    <name type="scientific">Aneurinibacillus aneurinilyticus ATCC 12856</name>
    <dbReference type="NCBI Taxonomy" id="649747"/>
    <lineage>
        <taxon>Bacteria</taxon>
        <taxon>Bacillati</taxon>
        <taxon>Bacillota</taxon>
        <taxon>Bacilli</taxon>
        <taxon>Bacillales</taxon>
        <taxon>Paenibacillaceae</taxon>
        <taxon>Aneurinibacillus group</taxon>
        <taxon>Aneurinibacillus</taxon>
    </lineage>
</organism>
<dbReference type="Proteomes" id="UP000016511">
    <property type="component" value="Unassembled WGS sequence"/>
</dbReference>
<dbReference type="EMBL" id="AWSJ01000046">
    <property type="protein sequence ID" value="ERI11218.1"/>
    <property type="molecule type" value="Genomic_DNA"/>
</dbReference>
<proteinExistence type="predicted"/>
<name>U1X9K4_ANEAE</name>
<accession>U1X9K4</accession>